<protein>
    <recommendedName>
        <fullName evidence="2">VTT domain-containing protein</fullName>
    </recommendedName>
</protein>
<proteinExistence type="predicted"/>
<evidence type="ECO:0000256" key="1">
    <source>
        <dbReference type="SAM" id="Phobius"/>
    </source>
</evidence>
<feature type="transmembrane region" description="Helical" evidence="1">
    <location>
        <begin position="168"/>
        <end position="188"/>
    </location>
</feature>
<evidence type="ECO:0000313" key="3">
    <source>
        <dbReference type="EMBL" id="QCD64515.1"/>
    </source>
</evidence>
<reference evidence="3 4" key="2">
    <citation type="submission" date="2019-04" db="EMBL/GenBank/DDBJ databases">
        <authorList>
            <person name="Yang S."/>
            <person name="Wei W."/>
        </authorList>
    </citation>
    <scope>NUCLEOTIDE SEQUENCE [LARGE SCALE GENOMIC DNA]</scope>
    <source>
        <strain evidence="4">ZP60</strain>
    </source>
</reference>
<dbReference type="InterPro" id="IPR051311">
    <property type="entry name" value="DedA_domain"/>
</dbReference>
<dbReference type="GeneID" id="42177720"/>
<evidence type="ECO:0000259" key="2">
    <source>
        <dbReference type="Pfam" id="PF09335"/>
    </source>
</evidence>
<dbReference type="Proteomes" id="UP000297053">
    <property type="component" value="Chromosome"/>
</dbReference>
<accession>A0A4D6KBF3</accession>
<dbReference type="InterPro" id="IPR032816">
    <property type="entry name" value="VTT_dom"/>
</dbReference>
<feature type="domain" description="VTT" evidence="2">
    <location>
        <begin position="51"/>
        <end position="180"/>
    </location>
</feature>
<evidence type="ECO:0000313" key="4">
    <source>
        <dbReference type="Proteomes" id="UP000297053"/>
    </source>
</evidence>
<feature type="transmembrane region" description="Helical" evidence="1">
    <location>
        <begin position="130"/>
        <end position="156"/>
    </location>
</feature>
<reference evidence="3 4" key="1">
    <citation type="submission" date="2019-04" db="EMBL/GenBank/DDBJ databases">
        <title>Complete genome sequence of Arthrobacter sp. ZXY-2 associated with effective atrazine degradation and salt adaptation.</title>
        <authorList>
            <person name="Zhao X."/>
        </authorList>
    </citation>
    <scope>NUCLEOTIDE SEQUENCE [LARGE SCALE GENOMIC DNA]</scope>
    <source>
        <strain evidence="4">ZP60</strain>
    </source>
</reference>
<dbReference type="EMBL" id="CP039375">
    <property type="protein sequence ID" value="QCD64515.1"/>
    <property type="molecule type" value="Genomic_DNA"/>
</dbReference>
<keyword evidence="1" id="KW-0472">Membrane</keyword>
<gene>
    <name evidence="3" type="ORF">E5139_02245</name>
</gene>
<feature type="transmembrane region" description="Helical" evidence="1">
    <location>
        <begin position="71"/>
        <end position="92"/>
    </location>
</feature>
<dbReference type="PANTHER" id="PTHR42709">
    <property type="entry name" value="ALKALINE PHOSPHATASE LIKE PROTEIN"/>
    <property type="match status" value="1"/>
</dbReference>
<feature type="transmembrane region" description="Helical" evidence="1">
    <location>
        <begin position="33"/>
        <end position="51"/>
    </location>
</feature>
<organism evidence="3 4">
    <name type="scientific">Halomicrobium mukohataei</name>
    <dbReference type="NCBI Taxonomy" id="57705"/>
    <lineage>
        <taxon>Archaea</taxon>
        <taxon>Methanobacteriati</taxon>
        <taxon>Methanobacteriota</taxon>
        <taxon>Stenosarchaea group</taxon>
        <taxon>Halobacteria</taxon>
        <taxon>Halobacteriales</taxon>
        <taxon>Haloarculaceae</taxon>
        <taxon>Halomicrobium</taxon>
    </lineage>
</organism>
<sequence>MVFDGFVLFLSECGTATDPTGLEEAVCTATGPFGLLIIAVYSFLIAFLLPFPSEVVLAPSGTLRLGLSEPATIAVIIVVSGAGKALGSIFAFHIGQETKEYGPLLSLLERSRFDILGWSERKTVSIAKKYGYAGLALALCVPFFPDTISIYAFSILEDDYLKFATATFFGSAGRLVVTIGLAAGFFTIF</sequence>
<dbReference type="OMA" id="FAFHIGQ"/>
<dbReference type="RefSeq" id="WP_015763941.1">
    <property type="nucleotide sequence ID" value="NZ_CP039375.1"/>
</dbReference>
<name>A0A4D6KBF3_9EURY</name>
<keyword evidence="1" id="KW-1133">Transmembrane helix</keyword>
<dbReference type="KEGG" id="halz:E5139_02245"/>
<keyword evidence="1" id="KW-0812">Transmembrane</keyword>
<dbReference type="AlphaFoldDB" id="A0A4D6KBF3"/>
<dbReference type="Pfam" id="PF09335">
    <property type="entry name" value="VTT_dom"/>
    <property type="match status" value="1"/>
</dbReference>